<keyword evidence="2" id="KW-1133">Transmembrane helix</keyword>
<feature type="compositionally biased region" description="Basic residues" evidence="1">
    <location>
        <begin position="12"/>
        <end position="28"/>
    </location>
</feature>
<keyword evidence="2" id="KW-0472">Membrane</keyword>
<feature type="transmembrane region" description="Helical" evidence="2">
    <location>
        <begin position="188"/>
        <end position="209"/>
    </location>
</feature>
<evidence type="ECO:0008006" key="4">
    <source>
        <dbReference type="Google" id="ProtNLM"/>
    </source>
</evidence>
<reference evidence="3" key="1">
    <citation type="journal article" date="2012" name="Nature">
        <title>The oyster genome reveals stress adaptation and complexity of shell formation.</title>
        <authorList>
            <person name="Zhang G."/>
            <person name="Fang X."/>
            <person name="Guo X."/>
            <person name="Li L."/>
            <person name="Luo R."/>
            <person name="Xu F."/>
            <person name="Yang P."/>
            <person name="Zhang L."/>
            <person name="Wang X."/>
            <person name="Qi H."/>
            <person name="Xiong Z."/>
            <person name="Que H."/>
            <person name="Xie Y."/>
            <person name="Holland P.W."/>
            <person name="Paps J."/>
            <person name="Zhu Y."/>
            <person name="Wu F."/>
            <person name="Chen Y."/>
            <person name="Wang J."/>
            <person name="Peng C."/>
            <person name="Meng J."/>
            <person name="Yang L."/>
            <person name="Liu J."/>
            <person name="Wen B."/>
            <person name="Zhang N."/>
            <person name="Huang Z."/>
            <person name="Zhu Q."/>
            <person name="Feng Y."/>
            <person name="Mount A."/>
            <person name="Hedgecock D."/>
            <person name="Xu Z."/>
            <person name="Liu Y."/>
            <person name="Domazet-Loso T."/>
            <person name="Du Y."/>
            <person name="Sun X."/>
            <person name="Zhang S."/>
            <person name="Liu B."/>
            <person name="Cheng P."/>
            <person name="Jiang X."/>
            <person name="Li J."/>
            <person name="Fan D."/>
            <person name="Wang W."/>
            <person name="Fu W."/>
            <person name="Wang T."/>
            <person name="Wang B."/>
            <person name="Zhang J."/>
            <person name="Peng Z."/>
            <person name="Li Y."/>
            <person name="Li N."/>
            <person name="Wang J."/>
            <person name="Chen M."/>
            <person name="He Y."/>
            <person name="Tan F."/>
            <person name="Song X."/>
            <person name="Zheng Q."/>
            <person name="Huang R."/>
            <person name="Yang H."/>
            <person name="Du X."/>
            <person name="Chen L."/>
            <person name="Yang M."/>
            <person name="Gaffney P.M."/>
            <person name="Wang S."/>
            <person name="Luo L."/>
            <person name="She Z."/>
            <person name="Ming Y."/>
            <person name="Huang W."/>
            <person name="Zhang S."/>
            <person name="Huang B."/>
            <person name="Zhang Y."/>
            <person name="Qu T."/>
            <person name="Ni P."/>
            <person name="Miao G."/>
            <person name="Wang J."/>
            <person name="Wang Q."/>
            <person name="Steinberg C.E."/>
            <person name="Wang H."/>
            <person name="Li N."/>
            <person name="Qian L."/>
            <person name="Zhang G."/>
            <person name="Li Y."/>
            <person name="Yang H."/>
            <person name="Liu X."/>
            <person name="Wang J."/>
            <person name="Yin Y."/>
            <person name="Wang J."/>
        </authorList>
    </citation>
    <scope>NUCLEOTIDE SEQUENCE [LARGE SCALE GENOMIC DNA]</scope>
    <source>
        <strain evidence="3">05x7-T-G4-1.051#20</strain>
    </source>
</reference>
<dbReference type="InterPro" id="IPR040350">
    <property type="entry name" value="TMEM272"/>
</dbReference>
<dbReference type="InParanoid" id="K1QHS1"/>
<feature type="transmembrane region" description="Helical" evidence="2">
    <location>
        <begin position="136"/>
        <end position="153"/>
    </location>
</feature>
<organism evidence="3">
    <name type="scientific">Magallana gigas</name>
    <name type="common">Pacific oyster</name>
    <name type="synonym">Crassostrea gigas</name>
    <dbReference type="NCBI Taxonomy" id="29159"/>
    <lineage>
        <taxon>Eukaryota</taxon>
        <taxon>Metazoa</taxon>
        <taxon>Spiralia</taxon>
        <taxon>Lophotrochozoa</taxon>
        <taxon>Mollusca</taxon>
        <taxon>Bivalvia</taxon>
        <taxon>Autobranchia</taxon>
        <taxon>Pteriomorphia</taxon>
        <taxon>Ostreida</taxon>
        <taxon>Ostreoidea</taxon>
        <taxon>Ostreidae</taxon>
        <taxon>Magallana</taxon>
    </lineage>
</organism>
<dbReference type="EMBL" id="JH818466">
    <property type="protein sequence ID" value="EKC28385.1"/>
    <property type="molecule type" value="Genomic_DNA"/>
</dbReference>
<keyword evidence="2" id="KW-0812">Transmembrane</keyword>
<gene>
    <name evidence="3" type="ORF">CGI_10023770</name>
</gene>
<dbReference type="AlphaFoldDB" id="K1QHS1"/>
<feature type="transmembrane region" description="Helical" evidence="2">
    <location>
        <begin position="100"/>
        <end position="124"/>
    </location>
</feature>
<dbReference type="HOGENOM" id="CLU_073412_0_0_1"/>
<feature type="transmembrane region" description="Helical" evidence="2">
    <location>
        <begin position="229"/>
        <end position="257"/>
    </location>
</feature>
<name>K1QHS1_MAGGI</name>
<accession>K1QHS1</accession>
<feature type="compositionally biased region" description="Low complexity" evidence="1">
    <location>
        <begin position="34"/>
        <end position="51"/>
    </location>
</feature>
<dbReference type="PANTHER" id="PTHR33444:SF7">
    <property type="entry name" value="TRANSMEMBRANE PROTEIN 272"/>
    <property type="match status" value="1"/>
</dbReference>
<protein>
    <recommendedName>
        <fullName evidence="4">Transmembrane protein 272</fullName>
    </recommendedName>
</protein>
<sequence length="261" mass="29496">MSLLTRQGTMVRKNRNSIKRSIRRKPNPTKRETGGPSATSQSTGTQSTVPGVHREYRPSPARSVASTVVEHVLDYKARTAVIPNAALIWQGTRLGFLEDVGFLFVTVLVGVSMTLPIAMIFIGVKYINDCPIQSSVPVYLLVGGCCGVLRILATMWRNLQYRRQLDSYNDSYVHEGLYVSQTYRLMNVFLTLFLIGWLVAGSHWVFGVWEPPYSQPLHEPSNWCDRTVYRFAVYQIVGSYGFILLVVFVCCFLTIYYKACS</sequence>
<evidence type="ECO:0000313" key="3">
    <source>
        <dbReference type="EMBL" id="EKC28385.1"/>
    </source>
</evidence>
<dbReference type="PANTHER" id="PTHR33444">
    <property type="entry name" value="SI:DKEY-19B23.12-RELATED"/>
    <property type="match status" value="1"/>
</dbReference>
<feature type="region of interest" description="Disordered" evidence="1">
    <location>
        <begin position="1"/>
        <end position="60"/>
    </location>
</feature>
<proteinExistence type="predicted"/>
<evidence type="ECO:0000256" key="1">
    <source>
        <dbReference type="SAM" id="MobiDB-lite"/>
    </source>
</evidence>
<evidence type="ECO:0000256" key="2">
    <source>
        <dbReference type="SAM" id="Phobius"/>
    </source>
</evidence>